<accession>A0A4Y2AMH7</accession>
<protein>
    <submittedName>
        <fullName evidence="1">Uncharacterized protein</fullName>
    </submittedName>
</protein>
<sequence length="118" mass="13599">MRLPPVLSVPNEMKPFPSPPKCSGISRFHNDRHRHVWCLGFSRGGRTAKLLSRHAVGGRYGNGILHCILSQSSHLLTFVPYERKGYRCGGKRCEFVQGMINHRKRDPSYYQHHTSHYL</sequence>
<proteinExistence type="predicted"/>
<gene>
    <name evidence="1" type="ORF">AVEN_26344_1</name>
</gene>
<reference evidence="1 2" key="1">
    <citation type="journal article" date="2019" name="Sci. Rep.">
        <title>Orb-weaving spider Araneus ventricosus genome elucidates the spidroin gene catalogue.</title>
        <authorList>
            <person name="Kono N."/>
            <person name="Nakamura H."/>
            <person name="Ohtoshi R."/>
            <person name="Moran D.A.P."/>
            <person name="Shinohara A."/>
            <person name="Yoshida Y."/>
            <person name="Fujiwara M."/>
            <person name="Mori M."/>
            <person name="Tomita M."/>
            <person name="Arakawa K."/>
        </authorList>
    </citation>
    <scope>NUCLEOTIDE SEQUENCE [LARGE SCALE GENOMIC DNA]</scope>
</reference>
<keyword evidence="2" id="KW-1185">Reference proteome</keyword>
<dbReference type="AlphaFoldDB" id="A0A4Y2AMH7"/>
<comment type="caution">
    <text evidence="1">The sequence shown here is derived from an EMBL/GenBank/DDBJ whole genome shotgun (WGS) entry which is preliminary data.</text>
</comment>
<dbReference type="Proteomes" id="UP000499080">
    <property type="component" value="Unassembled WGS sequence"/>
</dbReference>
<dbReference type="EMBL" id="BGPR01000023">
    <property type="protein sequence ID" value="GBL80940.1"/>
    <property type="molecule type" value="Genomic_DNA"/>
</dbReference>
<evidence type="ECO:0000313" key="2">
    <source>
        <dbReference type="Proteomes" id="UP000499080"/>
    </source>
</evidence>
<organism evidence="1 2">
    <name type="scientific">Araneus ventricosus</name>
    <name type="common">Orbweaver spider</name>
    <name type="synonym">Epeira ventricosa</name>
    <dbReference type="NCBI Taxonomy" id="182803"/>
    <lineage>
        <taxon>Eukaryota</taxon>
        <taxon>Metazoa</taxon>
        <taxon>Ecdysozoa</taxon>
        <taxon>Arthropoda</taxon>
        <taxon>Chelicerata</taxon>
        <taxon>Arachnida</taxon>
        <taxon>Araneae</taxon>
        <taxon>Araneomorphae</taxon>
        <taxon>Entelegynae</taxon>
        <taxon>Araneoidea</taxon>
        <taxon>Araneidae</taxon>
        <taxon>Araneus</taxon>
    </lineage>
</organism>
<name>A0A4Y2AMH7_ARAVE</name>
<evidence type="ECO:0000313" key="1">
    <source>
        <dbReference type="EMBL" id="GBL80940.1"/>
    </source>
</evidence>